<evidence type="ECO:0000313" key="5">
    <source>
        <dbReference type="EMBL" id="PTB90439.1"/>
    </source>
</evidence>
<dbReference type="PANTHER" id="PTHR33755">
    <property type="entry name" value="TOXIN PARE1-RELATED"/>
    <property type="match status" value="1"/>
</dbReference>
<comment type="similarity">
    <text evidence="1 3">Belongs to the RelE toxin family.</text>
</comment>
<dbReference type="Proteomes" id="UP000242087">
    <property type="component" value="Unassembled WGS sequence"/>
</dbReference>
<organism evidence="5 7">
    <name type="scientific">Pseudidiomarina aestuarii</name>
    <dbReference type="NCBI Taxonomy" id="624146"/>
    <lineage>
        <taxon>Bacteria</taxon>
        <taxon>Pseudomonadati</taxon>
        <taxon>Pseudomonadota</taxon>
        <taxon>Gammaproteobacteria</taxon>
        <taxon>Alteromonadales</taxon>
        <taxon>Idiomarinaceae</taxon>
        <taxon>Pseudidiomarina</taxon>
    </lineage>
</organism>
<dbReference type="InterPro" id="IPR007712">
    <property type="entry name" value="RelE/ParE_toxin"/>
</dbReference>
<protein>
    <recommendedName>
        <fullName evidence="3">Toxin</fullName>
    </recommendedName>
</protein>
<dbReference type="InterPro" id="IPR051803">
    <property type="entry name" value="TA_system_RelE-like_toxin"/>
</dbReference>
<evidence type="ECO:0000256" key="3">
    <source>
        <dbReference type="PIRNR" id="PIRNR029218"/>
    </source>
</evidence>
<dbReference type="EMBL" id="PYVF01000002">
    <property type="protein sequence ID" value="PTB90439.1"/>
    <property type="molecule type" value="Genomic_DNA"/>
</dbReference>
<keyword evidence="2" id="KW-1277">Toxin-antitoxin system</keyword>
<evidence type="ECO:0000256" key="2">
    <source>
        <dbReference type="ARBA" id="ARBA00022649"/>
    </source>
</evidence>
<gene>
    <name evidence="5" type="ORF">C9927_00300</name>
    <name evidence="4" type="ORF">C9928_03320</name>
</gene>
<dbReference type="AlphaFoldDB" id="A0A2T4D6X9"/>
<proteinExistence type="inferred from homology"/>
<reference evidence="6 7" key="1">
    <citation type="submission" date="2018-03" db="EMBL/GenBank/DDBJ databases">
        <title>Cross-interface Injection: A General Nanoliter Liquid Handling Method Applied to Single Cells Genome Amplification Automated Nanoliter Liquid Handling Applied to Single Cell Multiple Displacement Amplification.</title>
        <authorList>
            <person name="Yun J."/>
            <person name="Xu P."/>
            <person name="Xu J."/>
            <person name="Dai X."/>
            <person name="Wang Y."/>
            <person name="Zheng X."/>
            <person name="Cao C."/>
            <person name="Yi Q."/>
            <person name="Zhu Y."/>
            <person name="Wang L."/>
            <person name="Dong Z."/>
            <person name="Huang Y."/>
            <person name="Huang L."/>
            <person name="Du W."/>
        </authorList>
    </citation>
    <scope>NUCLEOTIDE SEQUENCE [LARGE SCALE GENOMIC DNA]</scope>
    <source>
        <strain evidence="5 7">A12-4</strain>
        <strain evidence="4 6">A9-4</strain>
    </source>
</reference>
<dbReference type="PIRSF" id="PIRSF029218">
    <property type="entry name" value="ParE"/>
    <property type="match status" value="1"/>
</dbReference>
<dbReference type="InterPro" id="IPR028344">
    <property type="entry name" value="ParE1/4"/>
</dbReference>
<evidence type="ECO:0000313" key="4">
    <source>
        <dbReference type="EMBL" id="PTB89508.1"/>
    </source>
</evidence>
<dbReference type="EMBL" id="PYVG01000012">
    <property type="protein sequence ID" value="PTB89508.1"/>
    <property type="molecule type" value="Genomic_DNA"/>
</dbReference>
<dbReference type="InterPro" id="IPR035093">
    <property type="entry name" value="RelE/ParE_toxin_dom_sf"/>
</dbReference>
<evidence type="ECO:0000313" key="7">
    <source>
        <dbReference type="Proteomes" id="UP000242087"/>
    </source>
</evidence>
<dbReference type="PANTHER" id="PTHR33755:SF9">
    <property type="entry name" value="TOXIN PARE1"/>
    <property type="match status" value="1"/>
</dbReference>
<dbReference type="Proteomes" id="UP000241514">
    <property type="component" value="Unassembled WGS sequence"/>
</dbReference>
<dbReference type="Gene3D" id="3.30.2310.20">
    <property type="entry name" value="RelE-like"/>
    <property type="match status" value="1"/>
</dbReference>
<comment type="caution">
    <text evidence="5">The sequence shown here is derived from an EMBL/GenBank/DDBJ whole genome shotgun (WGS) entry which is preliminary data.</text>
</comment>
<name>A0A2T4D6X9_9GAMM</name>
<evidence type="ECO:0000256" key="1">
    <source>
        <dbReference type="ARBA" id="ARBA00006226"/>
    </source>
</evidence>
<dbReference type="Pfam" id="PF05016">
    <property type="entry name" value="ParE_toxin"/>
    <property type="match status" value="1"/>
</dbReference>
<accession>A0A2T4D6X9</accession>
<sequence length="98" mass="11282">MLKLNITPKAESDLISIWSYTYEMWGAVQADIYLDRLETGMNQLSSHPLLGSAYDHVAKGYRRLQLEHHGVYYRVSKTEVTVIRVLHEDMDASARVLD</sequence>
<evidence type="ECO:0000313" key="6">
    <source>
        <dbReference type="Proteomes" id="UP000241514"/>
    </source>
</evidence>